<organism evidence="2 3">
    <name type="scientific">Streptomyces sanyensis</name>
    <dbReference type="NCBI Taxonomy" id="568869"/>
    <lineage>
        <taxon>Bacteria</taxon>
        <taxon>Bacillati</taxon>
        <taxon>Actinomycetota</taxon>
        <taxon>Actinomycetes</taxon>
        <taxon>Kitasatosporales</taxon>
        <taxon>Streptomycetaceae</taxon>
        <taxon>Streptomyces</taxon>
    </lineage>
</organism>
<dbReference type="EMBL" id="BAABJV010000001">
    <property type="protein sequence ID" value="GAA4762067.1"/>
    <property type="molecule type" value="Genomic_DNA"/>
</dbReference>
<reference evidence="3" key="1">
    <citation type="journal article" date="2019" name="Int. J. Syst. Evol. Microbiol.">
        <title>The Global Catalogue of Microorganisms (GCM) 10K type strain sequencing project: providing services to taxonomists for standard genome sequencing and annotation.</title>
        <authorList>
            <consortium name="The Broad Institute Genomics Platform"/>
            <consortium name="The Broad Institute Genome Sequencing Center for Infectious Disease"/>
            <person name="Wu L."/>
            <person name="Ma J."/>
        </authorList>
    </citation>
    <scope>NUCLEOTIDE SEQUENCE [LARGE SCALE GENOMIC DNA]</scope>
    <source>
        <strain evidence="3">JCM 18324</strain>
    </source>
</reference>
<sequence>MLFKGSSAVRPAAALRRRGRAGPPGGPGSGPRVIRPGDPNAPRGPAEDGFPIGNLAGGRS</sequence>
<keyword evidence="3" id="KW-1185">Reference proteome</keyword>
<evidence type="ECO:0000256" key="1">
    <source>
        <dbReference type="SAM" id="MobiDB-lite"/>
    </source>
</evidence>
<evidence type="ECO:0000313" key="3">
    <source>
        <dbReference type="Proteomes" id="UP001501147"/>
    </source>
</evidence>
<name>A0ABP8ZPP6_9ACTN</name>
<dbReference type="Proteomes" id="UP001501147">
    <property type="component" value="Unassembled WGS sequence"/>
</dbReference>
<proteinExistence type="predicted"/>
<protein>
    <submittedName>
        <fullName evidence="2">Uncharacterized protein</fullName>
    </submittedName>
</protein>
<gene>
    <name evidence="2" type="ORF">GCM10023329_04370</name>
</gene>
<evidence type="ECO:0000313" key="2">
    <source>
        <dbReference type="EMBL" id="GAA4762067.1"/>
    </source>
</evidence>
<accession>A0ABP8ZPP6</accession>
<feature type="region of interest" description="Disordered" evidence="1">
    <location>
        <begin position="1"/>
        <end position="60"/>
    </location>
</feature>
<comment type="caution">
    <text evidence="2">The sequence shown here is derived from an EMBL/GenBank/DDBJ whole genome shotgun (WGS) entry which is preliminary data.</text>
</comment>